<evidence type="ECO:0000313" key="9">
    <source>
        <dbReference type="EMBL" id="KAF4951575.1"/>
    </source>
</evidence>
<feature type="compositionally biased region" description="Basic and acidic residues" evidence="7">
    <location>
        <begin position="274"/>
        <end position="291"/>
    </location>
</feature>
<evidence type="ECO:0000256" key="5">
    <source>
        <dbReference type="ARBA" id="ARBA00023136"/>
    </source>
</evidence>
<dbReference type="AlphaFoldDB" id="A0A8H4WVJ2"/>
<feature type="compositionally biased region" description="Polar residues" evidence="7">
    <location>
        <begin position="256"/>
        <end position="273"/>
    </location>
</feature>
<evidence type="ECO:0000259" key="8">
    <source>
        <dbReference type="PROSITE" id="PS50845"/>
    </source>
</evidence>
<keyword evidence="4 6" id="KW-1133">Transmembrane helix</keyword>
<evidence type="ECO:0000256" key="6">
    <source>
        <dbReference type="RuleBase" id="RU363132"/>
    </source>
</evidence>
<keyword evidence="3 6" id="KW-0256">Endoplasmic reticulum</keyword>
<feature type="compositionally biased region" description="Polar residues" evidence="7">
    <location>
        <begin position="366"/>
        <end position="396"/>
    </location>
</feature>
<feature type="compositionally biased region" description="Low complexity" evidence="7">
    <location>
        <begin position="325"/>
        <end position="343"/>
    </location>
</feature>
<dbReference type="Proteomes" id="UP000604273">
    <property type="component" value="Unassembled WGS sequence"/>
</dbReference>
<reference evidence="9" key="1">
    <citation type="journal article" date="2020" name="BMC Genomics">
        <title>Correction to: Identification and distribution of gene clusters required for synthesis of sphingolipid metabolism inhibitors in diverse species of the filamentous fungus Fusarium.</title>
        <authorList>
            <person name="Kim H.S."/>
            <person name="Lohmar J.M."/>
            <person name="Busman M."/>
            <person name="Brown D.W."/>
            <person name="Naumann T.A."/>
            <person name="Divon H.H."/>
            <person name="Lysoe E."/>
            <person name="Uhlig S."/>
            <person name="Proctor R.H."/>
        </authorList>
    </citation>
    <scope>NUCLEOTIDE SEQUENCE</scope>
    <source>
        <strain evidence="9">NRRL 45417</strain>
    </source>
</reference>
<keyword evidence="2 6" id="KW-0812">Transmembrane</keyword>
<accession>A0A8H4WVJ2</accession>
<protein>
    <recommendedName>
        <fullName evidence="6">Reticulon-like protein</fullName>
    </recommendedName>
</protein>
<evidence type="ECO:0000313" key="10">
    <source>
        <dbReference type="Proteomes" id="UP000604273"/>
    </source>
</evidence>
<keyword evidence="5 6" id="KW-0472">Membrane</keyword>
<gene>
    <name evidence="9" type="ORF">FGADI_7350</name>
</gene>
<feature type="compositionally biased region" description="Polar residues" evidence="7">
    <location>
        <begin position="406"/>
        <end position="427"/>
    </location>
</feature>
<dbReference type="Pfam" id="PF02453">
    <property type="entry name" value="Reticulon"/>
    <property type="match status" value="1"/>
</dbReference>
<dbReference type="GO" id="GO:0005789">
    <property type="term" value="C:endoplasmic reticulum membrane"/>
    <property type="evidence" value="ECO:0007669"/>
    <property type="project" value="UniProtKB-SubCell"/>
</dbReference>
<dbReference type="EMBL" id="JABFAI010000174">
    <property type="protein sequence ID" value="KAF4951575.1"/>
    <property type="molecule type" value="Genomic_DNA"/>
</dbReference>
<organism evidence="9 10">
    <name type="scientific">Fusarium gaditjirri</name>
    <dbReference type="NCBI Taxonomy" id="282569"/>
    <lineage>
        <taxon>Eukaryota</taxon>
        <taxon>Fungi</taxon>
        <taxon>Dikarya</taxon>
        <taxon>Ascomycota</taxon>
        <taxon>Pezizomycotina</taxon>
        <taxon>Sordariomycetes</taxon>
        <taxon>Hypocreomycetidae</taxon>
        <taxon>Hypocreales</taxon>
        <taxon>Nectriaceae</taxon>
        <taxon>Fusarium</taxon>
        <taxon>Fusarium nisikadoi species complex</taxon>
    </lineage>
</organism>
<feature type="transmembrane region" description="Helical" evidence="6">
    <location>
        <begin position="54"/>
        <end position="72"/>
    </location>
</feature>
<proteinExistence type="predicted"/>
<evidence type="ECO:0000256" key="4">
    <source>
        <dbReference type="ARBA" id="ARBA00022989"/>
    </source>
</evidence>
<sequence length="489" mass="53165">MSGLENNFQPVLAEDASRSESNVERRDSGPLKEIIAQQDSLYKYISWEDPVRTAGFYFAALGFMLAVHHMHLTQLALKIMAIGLGVMSMAEFAGRSFGPNNFVSRMRPRQYKTVPESTLNATLKDIHDLIQYAVVQAQRIIFAEDLEKTFGAFAFTGSLYFLIQFMSPFGIAILGLTTIYIIPLITSPRGRGIARHGMARAQEISNTAVDQASSLAQDTKGTMANISSKAQDTAGDLRRRAVNMIPGSKQIESRSDVTSTVPHSASGPTQARDISSKFPHDDSDKSFEQSKHLASMGSRGTSSDFDQSPIKTVHADPNQSKDHSQSSFDSSSSQSKDTPSTFSHGTTDDFPSNTQPALGKSKENTPRLSNGATGSLPSYGQATFSRPQDITPSFMSSKAKEAPSTLFDNQASTGKTPSVDETNYSLQNRRDMSSDYQHFVPRQALNRGKLSSQADTSMGKKPLGELIDEKEQAGDKAPPISAGGFNAMK</sequence>
<evidence type="ECO:0000256" key="7">
    <source>
        <dbReference type="SAM" id="MobiDB-lite"/>
    </source>
</evidence>
<feature type="compositionally biased region" description="Polar residues" evidence="7">
    <location>
        <begin position="298"/>
        <end position="310"/>
    </location>
</feature>
<evidence type="ECO:0000256" key="1">
    <source>
        <dbReference type="ARBA" id="ARBA00004477"/>
    </source>
</evidence>
<evidence type="ECO:0000256" key="3">
    <source>
        <dbReference type="ARBA" id="ARBA00022824"/>
    </source>
</evidence>
<evidence type="ECO:0000256" key="2">
    <source>
        <dbReference type="ARBA" id="ARBA00022692"/>
    </source>
</evidence>
<dbReference type="InterPro" id="IPR003388">
    <property type="entry name" value="Reticulon"/>
</dbReference>
<keyword evidence="10" id="KW-1185">Reference proteome</keyword>
<feature type="transmembrane region" description="Helical" evidence="6">
    <location>
        <begin position="159"/>
        <end position="185"/>
    </location>
</feature>
<feature type="domain" description="Reticulon" evidence="8">
    <location>
        <begin position="41"/>
        <end position="231"/>
    </location>
</feature>
<feature type="region of interest" description="Disordered" evidence="7">
    <location>
        <begin position="245"/>
        <end position="489"/>
    </location>
</feature>
<name>A0A8H4WVJ2_9HYPO</name>
<comment type="subcellular location">
    <subcellularLocation>
        <location evidence="1 6">Endoplasmic reticulum membrane</location>
        <topology evidence="1 6">Multi-pass membrane protein</topology>
    </subcellularLocation>
</comment>
<dbReference type="OrthoDB" id="567788at2759"/>
<reference evidence="9" key="2">
    <citation type="submission" date="2020-05" db="EMBL/GenBank/DDBJ databases">
        <authorList>
            <person name="Kim H.-S."/>
            <person name="Proctor R.H."/>
            <person name="Brown D.W."/>
        </authorList>
    </citation>
    <scope>NUCLEOTIDE SEQUENCE</scope>
    <source>
        <strain evidence="9">NRRL 45417</strain>
    </source>
</reference>
<dbReference type="PROSITE" id="PS50845">
    <property type="entry name" value="RETICULON"/>
    <property type="match status" value="1"/>
</dbReference>
<comment type="caution">
    <text evidence="9">The sequence shown here is derived from an EMBL/GenBank/DDBJ whole genome shotgun (WGS) entry which is preliminary data.</text>
</comment>